<protein>
    <submittedName>
        <fullName evidence="5">ABC transporter substrate-binding protein</fullName>
    </submittedName>
</protein>
<evidence type="ECO:0000313" key="5">
    <source>
        <dbReference type="EMBL" id="TMI83489.1"/>
    </source>
</evidence>
<dbReference type="Gene3D" id="3.40.190.10">
    <property type="entry name" value="Periplasmic binding protein-like II"/>
    <property type="match status" value="2"/>
</dbReference>
<evidence type="ECO:0000256" key="2">
    <source>
        <dbReference type="ARBA" id="ARBA00010742"/>
    </source>
</evidence>
<evidence type="ECO:0000259" key="4">
    <source>
        <dbReference type="Pfam" id="PF09084"/>
    </source>
</evidence>
<gene>
    <name evidence="5" type="ORF">E6H04_02875</name>
</gene>
<dbReference type="Pfam" id="PF09084">
    <property type="entry name" value="NMT1"/>
    <property type="match status" value="1"/>
</dbReference>
<comment type="subcellular location">
    <subcellularLocation>
        <location evidence="1">Periplasm</location>
    </subcellularLocation>
</comment>
<dbReference type="InterPro" id="IPR015168">
    <property type="entry name" value="SsuA/THI5"/>
</dbReference>
<keyword evidence="3" id="KW-0732">Signal</keyword>
<reference evidence="5 6" key="1">
    <citation type="journal article" date="2019" name="Nat. Microbiol.">
        <title>Mediterranean grassland soil C-N compound turnover is dependent on rainfall and depth, and is mediated by genomically divergent microorganisms.</title>
        <authorList>
            <person name="Diamond S."/>
            <person name="Andeer P.F."/>
            <person name="Li Z."/>
            <person name="Crits-Christoph A."/>
            <person name="Burstein D."/>
            <person name="Anantharaman K."/>
            <person name="Lane K.R."/>
            <person name="Thomas B.C."/>
            <person name="Pan C."/>
            <person name="Northen T.R."/>
            <person name="Banfield J.F."/>
        </authorList>
    </citation>
    <scope>NUCLEOTIDE SEQUENCE [LARGE SCALE GENOMIC DNA]</scope>
    <source>
        <strain evidence="5">NP_7</strain>
    </source>
</reference>
<dbReference type="Proteomes" id="UP000320048">
    <property type="component" value="Unassembled WGS sequence"/>
</dbReference>
<organism evidence="5 6">
    <name type="scientific">Candidatus Segetimicrobium genomatis</name>
    <dbReference type="NCBI Taxonomy" id="2569760"/>
    <lineage>
        <taxon>Bacteria</taxon>
        <taxon>Bacillati</taxon>
        <taxon>Candidatus Sysuimicrobiota</taxon>
        <taxon>Candidatus Sysuimicrobiia</taxon>
        <taxon>Candidatus Sysuimicrobiales</taxon>
        <taxon>Candidatus Segetimicrobiaceae</taxon>
        <taxon>Candidatus Segetimicrobium</taxon>
    </lineage>
</organism>
<comment type="similarity">
    <text evidence="2">Belongs to the bacterial solute-binding protein SsuA/TauA family.</text>
</comment>
<comment type="caution">
    <text evidence="5">The sequence shown here is derived from an EMBL/GenBank/DDBJ whole genome shotgun (WGS) entry which is preliminary data.</text>
</comment>
<evidence type="ECO:0000256" key="1">
    <source>
        <dbReference type="ARBA" id="ARBA00004418"/>
    </source>
</evidence>
<sequence length="349" mass="37194">MRPGNAHAAGGGSGVSPRLSRRQLLTIPAGAALAEVLAKTRASVQAQGPTRLDAGMSFFNLDGVSAWIAQDKRFFEKYGLSVTIVNFQGGAKAVAAMAAGDVPIALLGAADIINARSRGVPLQAVAGLINKFPFDFVVGKNITTPAQLRGAKGAISSFGGSSEFATRFALTKLGINPQDVTLLQVGDEGSRLAALSTGQIDFTVLTAGMDLVAFDMGFKPLLRLYTLDQPFQQTVIAINTAWAKTHSAIVDSFLRATVAANVFIKNPLNTAAALALIHTHLPIKEANLKQGFLLYRDQFYSVYPFVTVPGIEFILRTRKMEQPATDFYDNSYLQALQDANFAATLAKSP</sequence>
<evidence type="ECO:0000256" key="3">
    <source>
        <dbReference type="ARBA" id="ARBA00022729"/>
    </source>
</evidence>
<accession>A0A537JIX8</accession>
<dbReference type="GO" id="GO:0042597">
    <property type="term" value="C:periplasmic space"/>
    <property type="evidence" value="ECO:0007669"/>
    <property type="project" value="UniProtKB-SubCell"/>
</dbReference>
<dbReference type="AlphaFoldDB" id="A0A537JIX8"/>
<dbReference type="SUPFAM" id="SSF53850">
    <property type="entry name" value="Periplasmic binding protein-like II"/>
    <property type="match status" value="1"/>
</dbReference>
<dbReference type="EMBL" id="VBAO01000074">
    <property type="protein sequence ID" value="TMI83489.1"/>
    <property type="molecule type" value="Genomic_DNA"/>
</dbReference>
<name>A0A537JIX8_9BACT</name>
<dbReference type="PANTHER" id="PTHR30024">
    <property type="entry name" value="ALIPHATIC SULFONATES-BINDING PROTEIN-RELATED"/>
    <property type="match status" value="1"/>
</dbReference>
<feature type="domain" description="SsuA/THI5-like" evidence="4">
    <location>
        <begin position="68"/>
        <end position="260"/>
    </location>
</feature>
<evidence type="ECO:0000313" key="6">
    <source>
        <dbReference type="Proteomes" id="UP000320048"/>
    </source>
</evidence>
<proteinExistence type="inferred from homology"/>
<dbReference type="PANTHER" id="PTHR30024:SF47">
    <property type="entry name" value="TAURINE-BINDING PERIPLASMIC PROTEIN"/>
    <property type="match status" value="1"/>
</dbReference>